<evidence type="ECO:0000313" key="3">
    <source>
        <dbReference type="Proteomes" id="UP000192907"/>
    </source>
</evidence>
<dbReference type="Proteomes" id="UP000192907">
    <property type="component" value="Unassembled WGS sequence"/>
</dbReference>
<reference evidence="3" key="1">
    <citation type="submission" date="2017-04" db="EMBL/GenBank/DDBJ databases">
        <authorList>
            <person name="Varghese N."/>
            <person name="Submissions S."/>
        </authorList>
    </citation>
    <scope>NUCLEOTIDE SEQUENCE [LARGE SCALE GENOMIC DNA]</scope>
    <source>
        <strain evidence="3">RKEM611</strain>
    </source>
</reference>
<keyword evidence="3" id="KW-1185">Reference proteome</keyword>
<evidence type="ECO:0000256" key="1">
    <source>
        <dbReference type="SAM" id="MobiDB-lite"/>
    </source>
</evidence>
<feature type="region of interest" description="Disordered" evidence="1">
    <location>
        <begin position="57"/>
        <end position="102"/>
    </location>
</feature>
<dbReference type="EMBL" id="FWZT01000010">
    <property type="protein sequence ID" value="SMF33855.1"/>
    <property type="molecule type" value="Genomic_DNA"/>
</dbReference>
<gene>
    <name evidence="2" type="ORF">SAMN06296036_110102</name>
</gene>
<organism evidence="2 3">
    <name type="scientific">Pseudobacteriovorax antillogorgiicola</name>
    <dbReference type="NCBI Taxonomy" id="1513793"/>
    <lineage>
        <taxon>Bacteria</taxon>
        <taxon>Pseudomonadati</taxon>
        <taxon>Bdellovibrionota</taxon>
        <taxon>Oligoflexia</taxon>
        <taxon>Oligoflexales</taxon>
        <taxon>Pseudobacteriovoracaceae</taxon>
        <taxon>Pseudobacteriovorax</taxon>
    </lineage>
</organism>
<accession>A0A1Y6BXD5</accession>
<sequence>MYWKVYHVDTGKIVKAGFESEDDAKDWLEAREDDFEDIYEIEEMDQDEEDEWLEAQEKEDYDDDEEDEIEPKESVGFGDDYYDGADLADDEEMSTVFEDDDL</sequence>
<protein>
    <submittedName>
        <fullName evidence="2">Uncharacterized protein</fullName>
    </submittedName>
</protein>
<feature type="compositionally biased region" description="Acidic residues" evidence="1">
    <location>
        <begin position="57"/>
        <end position="70"/>
    </location>
</feature>
<evidence type="ECO:0000313" key="2">
    <source>
        <dbReference type="EMBL" id="SMF33855.1"/>
    </source>
</evidence>
<proteinExistence type="predicted"/>
<dbReference type="RefSeq" id="WP_132320834.1">
    <property type="nucleotide sequence ID" value="NZ_FWZT01000010.1"/>
</dbReference>
<name>A0A1Y6BXD5_9BACT</name>
<dbReference type="AlphaFoldDB" id="A0A1Y6BXD5"/>
<dbReference type="STRING" id="1513793.SAMN06296036_110102"/>
<feature type="compositionally biased region" description="Acidic residues" evidence="1">
    <location>
        <begin position="80"/>
        <end position="102"/>
    </location>
</feature>